<keyword evidence="3" id="KW-1185">Reference proteome</keyword>
<accession>A0AAE1HPU0</accession>
<feature type="compositionally biased region" description="Low complexity" evidence="1">
    <location>
        <begin position="191"/>
        <end position="237"/>
    </location>
</feature>
<feature type="region of interest" description="Disordered" evidence="1">
    <location>
        <begin position="1"/>
        <end position="20"/>
    </location>
</feature>
<comment type="caution">
    <text evidence="2">The sequence shown here is derived from an EMBL/GenBank/DDBJ whole genome shotgun (WGS) entry which is preliminary data.</text>
</comment>
<gene>
    <name evidence="2" type="ORF">KUF71_013491</name>
</gene>
<dbReference type="EMBL" id="JAHWGI010001226">
    <property type="protein sequence ID" value="KAK3925284.1"/>
    <property type="molecule type" value="Genomic_DNA"/>
</dbReference>
<organism evidence="2 3">
    <name type="scientific">Frankliniella fusca</name>
    <dbReference type="NCBI Taxonomy" id="407009"/>
    <lineage>
        <taxon>Eukaryota</taxon>
        <taxon>Metazoa</taxon>
        <taxon>Ecdysozoa</taxon>
        <taxon>Arthropoda</taxon>
        <taxon>Hexapoda</taxon>
        <taxon>Insecta</taxon>
        <taxon>Pterygota</taxon>
        <taxon>Neoptera</taxon>
        <taxon>Paraneoptera</taxon>
        <taxon>Thysanoptera</taxon>
        <taxon>Terebrantia</taxon>
        <taxon>Thripoidea</taxon>
        <taxon>Thripidae</taxon>
        <taxon>Frankliniella</taxon>
    </lineage>
</organism>
<protein>
    <submittedName>
        <fullName evidence="2">Extracellular sulfatase Sulf-1</fullName>
    </submittedName>
</protein>
<feature type="region of interest" description="Disordered" evidence="1">
    <location>
        <begin position="187"/>
        <end position="277"/>
    </location>
</feature>
<feature type="non-terminal residue" evidence="2">
    <location>
        <position position="1"/>
    </location>
</feature>
<feature type="region of interest" description="Disordered" evidence="1">
    <location>
        <begin position="147"/>
        <end position="174"/>
    </location>
</feature>
<dbReference type="AlphaFoldDB" id="A0AAE1HPU0"/>
<proteinExistence type="predicted"/>
<name>A0AAE1HPU0_9NEOP</name>
<evidence type="ECO:0000313" key="3">
    <source>
        <dbReference type="Proteomes" id="UP001219518"/>
    </source>
</evidence>
<reference evidence="2" key="2">
    <citation type="journal article" date="2023" name="BMC Genomics">
        <title>Pest status, molecular evolution, and epigenetic factors derived from the genome assembly of Frankliniella fusca, a thysanopteran phytovirus vector.</title>
        <authorList>
            <person name="Catto M.A."/>
            <person name="Labadie P.E."/>
            <person name="Jacobson A.L."/>
            <person name="Kennedy G.G."/>
            <person name="Srinivasan R."/>
            <person name="Hunt B.G."/>
        </authorList>
    </citation>
    <scope>NUCLEOTIDE SEQUENCE</scope>
    <source>
        <strain evidence="2">PL_HMW_Pooled</strain>
    </source>
</reference>
<dbReference type="Proteomes" id="UP001219518">
    <property type="component" value="Unassembled WGS sequence"/>
</dbReference>
<evidence type="ECO:0000313" key="2">
    <source>
        <dbReference type="EMBL" id="KAK3925284.1"/>
    </source>
</evidence>
<evidence type="ECO:0000256" key="1">
    <source>
        <dbReference type="SAM" id="MobiDB-lite"/>
    </source>
</evidence>
<feature type="compositionally biased region" description="Polar residues" evidence="1">
    <location>
        <begin position="1"/>
        <end position="12"/>
    </location>
</feature>
<reference evidence="2" key="1">
    <citation type="submission" date="2021-07" db="EMBL/GenBank/DDBJ databases">
        <authorList>
            <person name="Catto M.A."/>
            <person name="Jacobson A."/>
            <person name="Kennedy G."/>
            <person name="Labadie P."/>
            <person name="Hunt B.G."/>
            <person name="Srinivasan R."/>
        </authorList>
    </citation>
    <scope>NUCLEOTIDE SEQUENCE</scope>
    <source>
        <strain evidence="2">PL_HMW_Pooled</strain>
        <tissue evidence="2">Head</tissue>
    </source>
</reference>
<sequence length="277" mass="31682">MSLAWSCSQNGPSTSVASTSTLATEAAERVPLDDTGITISKVALDKLQYEVKSSDWATTLLYGVFGDKAPYMRIKRQKLSKENIMLFREYNVNFKTVAGSLLRKWMKARTVYNDEGQLVPKYTENQIEAKVDKVLTKLADQSDVLRLSLENQQNPKKKKPSKPDDVTRAKRSYKSWEDNFQLQQPQRAGVLQQQPLQPQNHQPQNHQPQNQNLQQQHQQQLYQQQPLQPHQQQLLQPHPFPHPQSHPLNPNVHPHPQSAPLPHPISDWSNAEGLLTN</sequence>